<evidence type="ECO:0000256" key="1">
    <source>
        <dbReference type="SAM" id="MobiDB-lite"/>
    </source>
</evidence>
<name>A0A6I9R7W3_ELAGV</name>
<sequence>MRLESKFRFKTKKMAGYNRKRPYGMLLLLALSTAVLGVVLLHKMRERRVFSLLLQDRDQQLLALELLLQKERENKIEIKEKLEVFKANAISLRSEKAELNNKLIETESTIANLKRTHRDLEAALEEKQNQINGLAEKAAESAASNLQISNLTELLKEKEAKIEEMKHHLSSLQPSENTAAETNNVDRNGNILDYEKKNVTSEDVQLEERSTTGGESTMIETKQVNTGNETASDQNKDIPKEGTWTTLQTNLEDEGLKKETGSSVDPNAGVSGDNQLEKLEVSQGSENSAQSKETDQRSNEEVKEQALESTNGKQIRSAGDGKTGENSNDIEGKEQHVPENGDAEKLQNLQNGNEQQLTSAGLEVAVKNEDAKMRHRRGRRMKTRSRRRQRVSKEKELEKHDSMHFEISQIDENQVSKKESTDTSKEEIYRKSTDFSDSQPNMLENFQVTGNSRARDGRDDGDASRSKVQMLLPQHESIETVTNSHGNEVSETNLESKELLQVDDGIGLSYDTDDKSEFDDKKQDSFSNSGNIEMPDDSQEKTQNPEGGEGLQDHEEDSLDETAQKGDEQELTSTDGEQEKSVDPHGNGDENKSDDDEGRIIADSIDNSKSDAEGQDGVVEQAMTVNTVSDPAQTEANSNTDDHQSKTTEKKTETADSSNTGDAKDEEDKGIKENAENNNSNNNAEF</sequence>
<feature type="compositionally biased region" description="Basic and acidic residues" evidence="1">
    <location>
        <begin position="512"/>
        <end position="524"/>
    </location>
</feature>
<dbReference type="PANTHER" id="PTHR36143:SF4">
    <property type="entry name" value="OS08G0177500 PROTEIN"/>
    <property type="match status" value="1"/>
</dbReference>
<feature type="region of interest" description="Disordered" evidence="1">
    <location>
        <begin position="166"/>
        <end position="686"/>
    </location>
</feature>
<feature type="compositionally biased region" description="Polar residues" evidence="1">
    <location>
        <begin position="435"/>
        <end position="451"/>
    </location>
</feature>
<evidence type="ECO:0000313" key="3">
    <source>
        <dbReference type="RefSeq" id="XP_010921996.1"/>
    </source>
</evidence>
<feature type="compositionally biased region" description="Polar residues" evidence="1">
    <location>
        <begin position="282"/>
        <end position="291"/>
    </location>
</feature>
<feature type="compositionally biased region" description="Basic and acidic residues" evidence="1">
    <location>
        <begin position="662"/>
        <end position="675"/>
    </location>
</feature>
<dbReference type="GeneID" id="105045421"/>
<feature type="compositionally biased region" description="Basic residues" evidence="1">
    <location>
        <begin position="373"/>
        <end position="390"/>
    </location>
</feature>
<keyword evidence="2" id="KW-1185">Reference proteome</keyword>
<feature type="compositionally biased region" description="Polar residues" evidence="1">
    <location>
        <begin position="479"/>
        <end position="493"/>
    </location>
</feature>
<feature type="compositionally biased region" description="Polar residues" evidence="1">
    <location>
        <begin position="211"/>
        <end position="233"/>
    </location>
</feature>
<gene>
    <name evidence="3" type="primary">LOC105045421</name>
</gene>
<proteinExistence type="predicted"/>
<accession>A0A6I9R7W3</accession>
<dbReference type="AlphaFoldDB" id="A0A6I9R7W3"/>
<dbReference type="InParanoid" id="A0A6I9R7W3"/>
<reference evidence="3" key="1">
    <citation type="submission" date="2025-08" db="UniProtKB">
        <authorList>
            <consortium name="RefSeq"/>
        </authorList>
    </citation>
    <scope>IDENTIFICATION</scope>
</reference>
<feature type="compositionally biased region" description="Basic and acidic residues" evidence="1">
    <location>
        <begin position="414"/>
        <end position="434"/>
    </location>
</feature>
<feature type="compositionally biased region" description="Basic and acidic residues" evidence="1">
    <location>
        <begin position="640"/>
        <end position="654"/>
    </location>
</feature>
<feature type="compositionally biased region" description="Basic and acidic residues" evidence="1">
    <location>
        <begin position="453"/>
        <end position="465"/>
    </location>
</feature>
<feature type="compositionally biased region" description="Basic and acidic residues" evidence="1">
    <location>
        <begin position="577"/>
        <end position="591"/>
    </location>
</feature>
<feature type="compositionally biased region" description="Basic and acidic residues" evidence="1">
    <location>
        <begin position="292"/>
        <end position="306"/>
    </location>
</feature>
<dbReference type="RefSeq" id="XP_010921996.1">
    <property type="nucleotide sequence ID" value="XM_010923694.2"/>
</dbReference>
<organism evidence="2 3">
    <name type="scientific">Elaeis guineensis var. tenera</name>
    <name type="common">Oil palm</name>
    <dbReference type="NCBI Taxonomy" id="51953"/>
    <lineage>
        <taxon>Eukaryota</taxon>
        <taxon>Viridiplantae</taxon>
        <taxon>Streptophyta</taxon>
        <taxon>Embryophyta</taxon>
        <taxon>Tracheophyta</taxon>
        <taxon>Spermatophyta</taxon>
        <taxon>Magnoliopsida</taxon>
        <taxon>Liliopsida</taxon>
        <taxon>Arecaceae</taxon>
        <taxon>Arecoideae</taxon>
        <taxon>Cocoseae</taxon>
        <taxon>Elaeidinae</taxon>
        <taxon>Elaeis</taxon>
    </lineage>
</organism>
<evidence type="ECO:0000313" key="2">
    <source>
        <dbReference type="Proteomes" id="UP000504607"/>
    </source>
</evidence>
<dbReference type="PANTHER" id="PTHR36143">
    <property type="entry name" value="OS08G0177500 PROTEIN"/>
    <property type="match status" value="1"/>
</dbReference>
<feature type="compositionally biased region" description="Basic and acidic residues" evidence="1">
    <location>
        <begin position="330"/>
        <end position="345"/>
    </location>
</feature>
<protein>
    <submittedName>
        <fullName evidence="3">Midasin-like</fullName>
    </submittedName>
</protein>
<feature type="compositionally biased region" description="Low complexity" evidence="1">
    <location>
        <begin position="676"/>
        <end position="686"/>
    </location>
</feature>
<dbReference type="FunCoup" id="A0A6I9R7W3">
    <property type="interactions" value="4"/>
</dbReference>
<feature type="compositionally biased region" description="Low complexity" evidence="1">
    <location>
        <begin position="346"/>
        <end position="357"/>
    </location>
</feature>
<feature type="compositionally biased region" description="Polar residues" evidence="1">
    <location>
        <begin position="170"/>
        <end position="187"/>
    </location>
</feature>
<feature type="compositionally biased region" description="Basic and acidic residues" evidence="1">
    <location>
        <begin position="193"/>
        <end position="210"/>
    </location>
</feature>
<feature type="compositionally biased region" description="Polar residues" evidence="1">
    <location>
        <begin position="623"/>
        <end position="639"/>
    </location>
</feature>
<dbReference type="Proteomes" id="UP000504607">
    <property type="component" value="Chromosome 5"/>
</dbReference>
<dbReference type="OrthoDB" id="777752at2759"/>
<feature type="compositionally biased region" description="Basic and acidic residues" evidence="1">
    <location>
        <begin position="391"/>
        <end position="404"/>
    </location>
</feature>
<dbReference type="KEGG" id="egu:105045421"/>